<dbReference type="PANTHER" id="PTHR13162:SF8">
    <property type="entry name" value="CCR4-NOT TRANSCRIPTION COMPLEX SUBUNIT 1"/>
    <property type="match status" value="1"/>
</dbReference>
<dbReference type="InterPro" id="IPR032191">
    <property type="entry name" value="CNOT1_CAF1_bind"/>
</dbReference>
<evidence type="ECO:0000259" key="12">
    <source>
        <dbReference type="Pfam" id="PF12842"/>
    </source>
</evidence>
<keyword evidence="9" id="KW-0472">Membrane</keyword>
<dbReference type="Pfam" id="PF04987">
    <property type="entry name" value="PigN"/>
    <property type="match status" value="1"/>
</dbReference>
<keyword evidence="9" id="KW-1133">Transmembrane helix</keyword>
<feature type="transmembrane region" description="Helical" evidence="9">
    <location>
        <begin position="540"/>
        <end position="560"/>
    </location>
</feature>
<feature type="transmembrane region" description="Helical" evidence="9">
    <location>
        <begin position="754"/>
        <end position="775"/>
    </location>
</feature>
<feature type="transmembrane region" description="Helical" evidence="9">
    <location>
        <begin position="566"/>
        <end position="590"/>
    </location>
</feature>
<dbReference type="Pfam" id="PF16417">
    <property type="entry name" value="CNOT1_TTP_bind"/>
    <property type="match status" value="1"/>
</dbReference>
<dbReference type="InterPro" id="IPR002591">
    <property type="entry name" value="Phosphodiest/P_Trfase"/>
</dbReference>
<feature type="transmembrane region" description="Helical" evidence="9">
    <location>
        <begin position="12"/>
        <end position="33"/>
    </location>
</feature>
<reference evidence="17 18" key="1">
    <citation type="submission" date="2018-10" db="EMBL/GenBank/DDBJ databases">
        <title>Complete genome sequence of Malassezia restricta CBS 7877.</title>
        <authorList>
            <person name="Morand S.C."/>
            <person name="Bertignac M."/>
            <person name="Iltis A."/>
            <person name="Kolder I."/>
            <person name="Pirovano W."/>
            <person name="Jourdain R."/>
            <person name="Clavaud C."/>
        </authorList>
    </citation>
    <scope>NUCLEOTIDE SEQUENCE [LARGE SCALE GENOMIC DNA]</scope>
    <source>
        <strain evidence="17 18">CBS 7877</strain>
    </source>
</reference>
<dbReference type="InterPro" id="IPR032194">
    <property type="entry name" value="CNOT1_HEAT"/>
</dbReference>
<dbReference type="OrthoDB" id="1933107at2759"/>
<dbReference type="Pfam" id="PF12842">
    <property type="entry name" value="DUF3819"/>
    <property type="match status" value="1"/>
</dbReference>
<evidence type="ECO:0000256" key="4">
    <source>
        <dbReference type="ARBA" id="ARBA00023163"/>
    </source>
</evidence>
<keyword evidence="3" id="KW-0805">Transcription regulation</keyword>
<dbReference type="GO" id="GO:0017148">
    <property type="term" value="P:negative regulation of translation"/>
    <property type="evidence" value="ECO:0007669"/>
    <property type="project" value="InterPro"/>
</dbReference>
<feature type="transmembrane region" description="Helical" evidence="9">
    <location>
        <begin position="680"/>
        <end position="700"/>
    </location>
</feature>
<feature type="domain" description="CCR4-NOT transcription complex subunit 1" evidence="12">
    <location>
        <begin position="2181"/>
        <end position="2321"/>
    </location>
</feature>
<gene>
    <name evidence="17" type="primary">not1</name>
    <name evidence="17" type="ORF">DNF11_1941</name>
</gene>
<dbReference type="CDD" id="cd20710">
    <property type="entry name" value="NOT1_connector"/>
    <property type="match status" value="1"/>
</dbReference>
<evidence type="ECO:0000256" key="8">
    <source>
        <dbReference type="SAM" id="MobiDB-lite"/>
    </source>
</evidence>
<feature type="transmembrane region" description="Helical" evidence="9">
    <location>
        <begin position="990"/>
        <end position="1010"/>
    </location>
</feature>
<dbReference type="Pfam" id="PF16418">
    <property type="entry name" value="CNOT1_HEAT"/>
    <property type="match status" value="1"/>
</dbReference>
<evidence type="ECO:0000259" key="16">
    <source>
        <dbReference type="Pfam" id="PF25097"/>
    </source>
</evidence>
<comment type="subcellular location">
    <subcellularLocation>
        <location evidence="1">Nucleus</location>
    </subcellularLocation>
</comment>
<dbReference type="GO" id="GO:0051377">
    <property type="term" value="F:mannose-ethanolamine phosphotransferase activity"/>
    <property type="evidence" value="ECO:0007669"/>
    <property type="project" value="InterPro"/>
</dbReference>
<dbReference type="GO" id="GO:0060090">
    <property type="term" value="F:molecular adaptor activity"/>
    <property type="evidence" value="ECO:0007669"/>
    <property type="project" value="TreeGrafter"/>
</dbReference>
<evidence type="ECO:0000259" key="13">
    <source>
        <dbReference type="Pfam" id="PF16415"/>
    </source>
</evidence>
<dbReference type="PANTHER" id="PTHR13162">
    <property type="entry name" value="CCR4-NOT TRANSCRIPTION COMPLEX"/>
    <property type="match status" value="1"/>
</dbReference>
<dbReference type="GO" id="GO:0030015">
    <property type="term" value="C:CCR4-NOT core complex"/>
    <property type="evidence" value="ECO:0007669"/>
    <property type="project" value="InterPro"/>
</dbReference>
<evidence type="ECO:0000313" key="18">
    <source>
        <dbReference type="Proteomes" id="UP000269793"/>
    </source>
</evidence>
<feature type="region of interest" description="Disordered" evidence="8">
    <location>
        <begin position="2105"/>
        <end position="2129"/>
    </location>
</feature>
<dbReference type="Pfam" id="PF04054">
    <property type="entry name" value="Not1"/>
    <property type="match status" value="1"/>
</dbReference>
<dbReference type="InterPro" id="IPR038535">
    <property type="entry name" value="CNOT1_TTP_bind_sf"/>
</dbReference>
<feature type="transmembrane region" description="Helical" evidence="9">
    <location>
        <begin position="505"/>
        <end position="528"/>
    </location>
</feature>
<dbReference type="Pfam" id="PF01663">
    <property type="entry name" value="Phosphodiest"/>
    <property type="match status" value="1"/>
</dbReference>
<feature type="transmembrane region" description="Helical" evidence="9">
    <location>
        <begin position="840"/>
        <end position="856"/>
    </location>
</feature>
<keyword evidence="4" id="KW-0804">Transcription</keyword>
<feature type="transmembrane region" description="Helical" evidence="9">
    <location>
        <begin position="627"/>
        <end position="643"/>
    </location>
</feature>
<organism evidence="17 18">
    <name type="scientific">Malassezia restricta (strain ATCC 96810 / NBRC 103918 / CBS 7877)</name>
    <name type="common">Seborrheic dermatitis infection agent</name>
    <dbReference type="NCBI Taxonomy" id="425264"/>
    <lineage>
        <taxon>Eukaryota</taxon>
        <taxon>Fungi</taxon>
        <taxon>Dikarya</taxon>
        <taxon>Basidiomycota</taxon>
        <taxon>Ustilaginomycotina</taxon>
        <taxon>Malasseziomycetes</taxon>
        <taxon>Malasseziales</taxon>
        <taxon>Malasseziaceae</taxon>
        <taxon>Malassezia</taxon>
    </lineage>
</organism>
<accession>A0A3G2S477</accession>
<dbReference type="Pfam" id="PF16415">
    <property type="entry name" value="CNOT1_CAF1_bind"/>
    <property type="match status" value="1"/>
</dbReference>
<dbReference type="InterPro" id="IPR017852">
    <property type="entry name" value="GPI_EtnP_transferase_1_C"/>
</dbReference>
<dbReference type="Gene3D" id="1.25.40.790">
    <property type="match status" value="1"/>
</dbReference>
<evidence type="ECO:0000259" key="11">
    <source>
        <dbReference type="Pfam" id="PF04987"/>
    </source>
</evidence>
<evidence type="ECO:0000259" key="14">
    <source>
        <dbReference type="Pfam" id="PF16417"/>
    </source>
</evidence>
<dbReference type="Proteomes" id="UP000269793">
    <property type="component" value="Chromosome III"/>
</dbReference>
<dbReference type="InterPro" id="IPR040398">
    <property type="entry name" value="Not1"/>
</dbReference>
<sequence length="3120" mass="348136">MAKGNIITSRSLWRLEFFVVSLLFHLIFTWSIFDVYFHSPVVYPSRRFDAANAVPDAPWTGDAPADRLVLIVADGLRADTLFQRHATASLPSWAQHAVQGDQLVYNGTYPDAFKRTKTVDGQVSGPLYAYAAPYLRSIARGPGVFGVSHTRVPTESRPGHVALIAGMYEDMSAVSKGWKINPLAFDSLLNQSSHSYAYGSPDIVPMFVLGTSPDKVDWQVYNEEAEDFTKDAVELDTWVLNRMRDVFSRAQRDPKADARLRQPKALFFLHLLGLDTTGHTYRPMSPEYVGNTIVVDEIVRQVSHLFEDFYGDNKTAFLVTADHGMSRKGNHGDGDPDNTRTPLVAWGAGVPKARHLPQRRFVYTEYDKHWGLDFLARSDVEQADLTPLMASWLGLPVPANSEGRLPLDLLNASPAYRARAALATAKQVLEVYRVKYVDRASRMLHFQPFQPLQSRGDTLPGAARVADAEQAIRDGEFDVAMEESEALIHDALLGAKYLHRYDAPILSTIVVCGYLGLFMYGLTFLAWYAQDQPVLSLRPCNVRIMSMPPLILALLWGKFALDHAPWMYFVYSGAVGAIWTLFACRVHILAHVLRHAQSMWTYVKGVSYAVISLILLELAVYGYLHRLVWAAILLFLGFSLPFASPMSFKEGHQVLVLLGAVLCGANGWFMSLPTEKDESVPLILGGGTLLLVLGSLVYLLPRTFLMPPDYLGRDRNAYAMMHARTVDELKEISAQKNEEEPDADVFWPRTRQALLMELVCLVISMLVTRSSAHSLNTKQGLPFVNQAVAWVVMLGSMSAPLVLGFQRPRGKLAQPVRERLVLLIFAFAPVFVLLSLRDEVLFYAVYTLLVLAWGHMEAELARDRIVIERITSGTRSAVTVQEPQRPRNMILDDIRVGIVYLVLLHVGFFGTGNVASISSFYLSPVYRLVPVFSPFLMAALLVLKLIVPFIILSCVLAAVCMQPLETRALAPVSSRVPIVASGLGLRDVHIPLVVAALAGDVLALNFFFAIRDEGSWLEIGQSITHFVMANLLQMYMLAIATLSALLLGVSRVSNTNDSSRSTLGIFGRDVRLAHSLRTKASKKRLPTSEKESSALDAEALVAVQRHVQYLVWQLSDESLADTLNEFDTLCRDARIQPQLIAGVLRRAAAHAFHDNDTFRHQRLLGVLSYPLFADDINSVKASVQSMSISTTVPGFDGIQVPLPMDLSGSSALFDAFLAHISDHASQEATPTQLTPLLVSILKADARVPFTLDHTQRQQLMGRLSDAFGETAALALGQALSQLPSKPLAEQLMDLGDALVTSSNLHALIKHSGFSRPKESDVSDLLAQLLSFTTRSMTFATNFSLLSKSLAATDSALDWRAIMRGLDAMDSRVFLPCEKLGTALGDWIRGTPNPIESVNSLWGVWTNRTRQLQILYSLLLLSEHFSMKDVTARQIVSPSDFVDAPPTIQAQAKVASESVWNSLDLIETLMELANSVTGAENSSEVGRPVTAILERAIQTNAECVLLGLVVLPPSMNAVHTELVTKLLAMFLVGYSAHQLVFWHLWHTQPALLMDAFKRLYAESPLHMTRIVEVAQELGMINQLVSQQPWAFALDAAALAARRDALQLEPWLEESISAAPADAHLITATLDFLEIKIKEDLMRRDPQAEPTFVPLHVQQVAVFLRVLRGFGDSMSLPEIDHFKIVRNMCLQLHPRLMKLTPGPSSEPGLTVTTFSKDIHREADTWYRQMYEEKVSVDDIVSLLRRCKHSDDERDHQLFACMVHTLFDEHRWFELYYPPRELLMTAAVFGALVQYQLIESIPLGIAIRYVVDALQASPDSTLFHFGIQALLRFQKRLAEWPQLCQVLLSLPTLTQTHPELIVVVNQALAAAKSGKVQPPDDSVFTAIQPDALPADMQRKPDEVQSDQLLFLINNMSLANVHEKLSGARELVLPDILHWLARYLVLERVSLEPNNHDLYLMFLTGLEQPRVFVYVFYETLTKLKALLDAEKTTQSTSERTVLKNLASWLGLTTLAQERPILHRNLAFKDLLLQGYESGRLIVAIPFVCKVLEHCSSTRAFQPPNPWLMAILRLLVELYQFANLKLNLKFEIEVLCKSLHVDLQKLEPSQLLPGRRPEPPSGPSTAAVAGKRAASGDHNTIVPGMEQLSVNEPVAYHDMFVTMLQNMAQYIVISPQIVPYANSAAWKRVMYVALERAIQEIITPVVERSVTIASISTRELVSKDFAMEPDEQKLRSAAHLMAQNMAGSLALVTCKEPLRLSILAHARTLFAAGGVSEQALPEQALLLLVQDNLDLACVVIEKTAMEKALAKVDEGLANAYRTRRDFKMHGHGAIFWDKASLSHYSTTLPDLMRIAPPGLQPAQLRVYEQLAMTPNVPRQEDDLEMDDVPAVAGLNSMGMGSGFLMPTQALERFVLMAAELERFFAEVSETPQTLSTLPSTHFVRQVLPHLNELILQSTHRDETVLLIAQKTVQLLYKTGTDLAREVWVAVLEQLCEQSSRVAREVTAWLMYAEDERKFHVPVTLALVRANLISLVEQDQQLAKLLIRTQCRSSVVDYSAQLVRHCLQEGLATRAQFSTLLSALAQAVQYGRGTPAAQRLLDDLDELAVSESSVPLRDQLAYSFARWVRVFQQSSNPEKSFIEYIMQLQSRHVLKGEEVSSLFFRMCTEVSVAHYTKQHAVGGTRASGIFSPIDTFAQLIVYLIKYHADPSGTNDERAKVHYLTKILSIIVLVLAQSHEEMGAHFQQRPFFRLFSSMLHGLRAAESSLQGAYNGALLAIANALYTLQPAFFPGFAFSWVALVSHRLFLPQLLRGPTSSRAAFHRLMIAQLRFLSPLLRQNTLHDTTRLLYSSTLRLVLVLLHDFPEYLAEYHQSLCDVIPSICIQLRNLVLCAYPRPLRMPDPFGAGLRLVTWPDPKFMPTMHYDAQAIVRALSPTPDVLERLDELVHTGQAPTGTGRMLADAFASPNAPDTGRYNEILINAAVLYVAHTTLQSTKNHLLANRSVHDPLVELYHAVLPEIEPEGRYLMLSAAASQLRYPSHHTAYFHALFVVLYTREEAFVREQILRVLLERVIVHRPHPWGLLYTFAQLLRTHSVPLPQAPPEIHAILEHMSKMLAPERAVSASA</sequence>
<proteinExistence type="predicted"/>
<dbReference type="GO" id="GO:0005789">
    <property type="term" value="C:endoplasmic reticulum membrane"/>
    <property type="evidence" value="ECO:0007669"/>
    <property type="project" value="InterPro"/>
</dbReference>
<dbReference type="FunFam" id="1.25.40.180:FF:000012">
    <property type="entry name" value="Ccr4-Not transcription complex subunit"/>
    <property type="match status" value="1"/>
</dbReference>
<dbReference type="Gene3D" id="1.25.40.180">
    <property type="match status" value="1"/>
</dbReference>
<feature type="transmembrane region" description="Helical" evidence="9">
    <location>
        <begin position="602"/>
        <end position="621"/>
    </location>
</feature>
<dbReference type="Gene3D" id="1.25.40.840">
    <property type="entry name" value="CCR4-NOT transcription complex subunit 1 TTP binding domain"/>
    <property type="match status" value="1"/>
</dbReference>
<dbReference type="GO" id="GO:0000932">
    <property type="term" value="C:P-body"/>
    <property type="evidence" value="ECO:0007669"/>
    <property type="project" value="TreeGrafter"/>
</dbReference>
<evidence type="ECO:0000259" key="15">
    <source>
        <dbReference type="Pfam" id="PF16418"/>
    </source>
</evidence>
<evidence type="ECO:0000256" key="1">
    <source>
        <dbReference type="ARBA" id="ARBA00004123"/>
    </source>
</evidence>
<dbReference type="InterPro" id="IPR055454">
    <property type="entry name" value="CNOT1-like_NOT1_connector"/>
</dbReference>
<dbReference type="GO" id="GO:0006506">
    <property type="term" value="P:GPI anchor biosynthetic process"/>
    <property type="evidence" value="ECO:0007669"/>
    <property type="project" value="InterPro"/>
</dbReference>
<feature type="domain" description="CCR4-Not complex component Not1 C-terminal" evidence="10">
    <location>
        <begin position="2756"/>
        <end position="3094"/>
    </location>
</feature>
<dbReference type="InterPro" id="IPR017850">
    <property type="entry name" value="Alkaline_phosphatase_core_sf"/>
</dbReference>
<feature type="transmembrane region" description="Helical" evidence="9">
    <location>
        <begin position="787"/>
        <end position="805"/>
    </location>
</feature>
<comment type="function">
    <text evidence="6">Acts as a component of the CCR4-NOT core complex, which in the nucleus seems to be a general transcription factor, and in the cytoplasm the major mRNA deadenylase involved in mRNA turnover. The NOT protein subcomplex negatively regulates the basal and activated transcription of many genes. Preferentially affects TC-type TATA element-dependent transcription. Could directly or indirectly inhibit component(s) of the general transcription machinery.</text>
</comment>
<feature type="domain" description="GPI ethanolamine phosphate transferase 1 C-terminal" evidence="11">
    <location>
        <begin position="495"/>
        <end position="1015"/>
    </location>
</feature>
<dbReference type="EMBL" id="CP033150">
    <property type="protein sequence ID" value="AYO42891.1"/>
    <property type="molecule type" value="Genomic_DNA"/>
</dbReference>
<keyword evidence="5" id="KW-0539">Nucleus</keyword>
<name>A0A3G2S477_MALR7</name>
<dbReference type="GO" id="GO:0000289">
    <property type="term" value="P:nuclear-transcribed mRNA poly(A) tail shortening"/>
    <property type="evidence" value="ECO:0007669"/>
    <property type="project" value="UniProtKB-ARBA"/>
</dbReference>
<feature type="transmembrane region" description="Helical" evidence="9">
    <location>
        <begin position="897"/>
        <end position="923"/>
    </location>
</feature>
<protein>
    <recommendedName>
        <fullName evidence="7">General negative regulator of transcription subunit 1</fullName>
    </recommendedName>
</protein>
<feature type="domain" description="CCR4-NOT transcription complex subunit 1 CAF1-binding" evidence="13">
    <location>
        <begin position="1894"/>
        <end position="2112"/>
    </location>
</feature>
<feature type="transmembrane region" description="Helical" evidence="9">
    <location>
        <begin position="935"/>
        <end position="959"/>
    </location>
</feature>
<evidence type="ECO:0000259" key="10">
    <source>
        <dbReference type="Pfam" id="PF04054"/>
    </source>
</evidence>
<dbReference type="GO" id="GO:0005634">
    <property type="term" value="C:nucleus"/>
    <property type="evidence" value="ECO:0007669"/>
    <property type="project" value="UniProtKB-SubCell"/>
</dbReference>
<feature type="transmembrane region" description="Helical" evidence="9">
    <location>
        <begin position="655"/>
        <end position="674"/>
    </location>
</feature>
<keyword evidence="9" id="KW-0812">Transmembrane</keyword>
<dbReference type="InterPro" id="IPR007196">
    <property type="entry name" value="CCR4-Not_Not1_C"/>
</dbReference>
<feature type="domain" description="CCR4-NOT transcription complex subunit 1 HEAT repeat" evidence="15">
    <location>
        <begin position="1520"/>
        <end position="1666"/>
    </location>
</feature>
<evidence type="ECO:0000256" key="5">
    <source>
        <dbReference type="ARBA" id="ARBA00023242"/>
    </source>
</evidence>
<feature type="domain" description="CCR4-NOT transcription complex subunit 1 TTP binding" evidence="14">
    <location>
        <begin position="1710"/>
        <end position="1869"/>
    </location>
</feature>
<dbReference type="VEuPathDB" id="FungiDB:DNF11_1941"/>
<evidence type="ECO:0000256" key="9">
    <source>
        <dbReference type="SAM" id="Phobius"/>
    </source>
</evidence>
<evidence type="ECO:0000256" key="6">
    <source>
        <dbReference type="ARBA" id="ARBA00059181"/>
    </source>
</evidence>
<dbReference type="CDD" id="cd16020">
    <property type="entry name" value="GPI_EPT_1"/>
    <property type="match status" value="1"/>
</dbReference>
<evidence type="ECO:0000256" key="2">
    <source>
        <dbReference type="ARBA" id="ARBA00022491"/>
    </source>
</evidence>
<dbReference type="SUPFAM" id="SSF53649">
    <property type="entry name" value="Alkaline phosphatase-like"/>
    <property type="match status" value="1"/>
</dbReference>
<dbReference type="InterPro" id="IPR024557">
    <property type="entry name" value="CNOT1_dom_4"/>
</dbReference>
<dbReference type="InterPro" id="IPR037671">
    <property type="entry name" value="PIGN_N"/>
</dbReference>
<dbReference type="Gene3D" id="1.25.40.800">
    <property type="match status" value="1"/>
</dbReference>
<evidence type="ECO:0000256" key="7">
    <source>
        <dbReference type="ARBA" id="ARBA00074459"/>
    </source>
</evidence>
<dbReference type="Gene3D" id="3.40.720.10">
    <property type="entry name" value="Alkaline Phosphatase, subunit A"/>
    <property type="match status" value="1"/>
</dbReference>
<keyword evidence="2" id="KW-0678">Repressor</keyword>
<dbReference type="Pfam" id="PF25097">
    <property type="entry name" value="ARM_Cnot1"/>
    <property type="match status" value="1"/>
</dbReference>
<keyword evidence="18" id="KW-1185">Reference proteome</keyword>
<evidence type="ECO:0000256" key="3">
    <source>
        <dbReference type="ARBA" id="ARBA00023015"/>
    </source>
</evidence>
<dbReference type="STRING" id="425264.A0A3G2S477"/>
<dbReference type="InterPro" id="IPR032193">
    <property type="entry name" value="CNOT1_TTP_bind"/>
</dbReference>
<evidence type="ECO:0000313" key="17">
    <source>
        <dbReference type="EMBL" id="AYO42891.1"/>
    </source>
</evidence>
<feature type="domain" description="CCR4-NOT transcription complex subunit 1-like NOT1 connector" evidence="16">
    <location>
        <begin position="2415"/>
        <end position="2597"/>
    </location>
</feature>
<feature type="transmembrane region" description="Helical" evidence="9">
    <location>
        <begin position="817"/>
        <end position="834"/>
    </location>
</feature>